<evidence type="ECO:0000313" key="10">
    <source>
        <dbReference type="Proteomes" id="UP000037822"/>
    </source>
</evidence>
<dbReference type="Gene3D" id="3.40.50.720">
    <property type="entry name" value="NAD(P)-binding Rossmann-like Domain"/>
    <property type="match status" value="1"/>
</dbReference>
<dbReference type="GO" id="GO:0005737">
    <property type="term" value="C:cytoplasm"/>
    <property type="evidence" value="ECO:0007669"/>
    <property type="project" value="TreeGrafter"/>
</dbReference>
<reference evidence="9 10" key="1">
    <citation type="submission" date="2015-07" db="EMBL/GenBank/DDBJ databases">
        <title>Whole genome sequencing of Bosea vaviloviae isolated from cave pool.</title>
        <authorList>
            <person name="Tan N.E.H."/>
            <person name="Lee Y.P."/>
            <person name="Gan H.M."/>
            <person name="Barton H."/>
            <person name="Savka M.A."/>
        </authorList>
    </citation>
    <scope>NUCLEOTIDE SEQUENCE [LARGE SCALE GENOMIC DNA]</scope>
    <source>
        <strain evidence="9 10">SD260</strain>
    </source>
</reference>
<dbReference type="PATRIC" id="fig|1526658.3.peg.2723"/>
<keyword evidence="5 7" id="KW-0862">Zinc</keyword>
<evidence type="ECO:0000256" key="4">
    <source>
        <dbReference type="ARBA" id="ARBA00022723"/>
    </source>
</evidence>
<dbReference type="SMART" id="SM00829">
    <property type="entry name" value="PKS_ER"/>
    <property type="match status" value="1"/>
</dbReference>
<dbReference type="Pfam" id="PF08240">
    <property type="entry name" value="ADH_N"/>
    <property type="match status" value="1"/>
</dbReference>
<keyword evidence="6" id="KW-0560">Oxidoreductase</keyword>
<evidence type="ECO:0000256" key="2">
    <source>
        <dbReference type="ARBA" id="ARBA00008072"/>
    </source>
</evidence>
<feature type="domain" description="Enoyl reductase (ER)" evidence="8">
    <location>
        <begin position="10"/>
        <end position="348"/>
    </location>
</feature>
<comment type="similarity">
    <text evidence="2 7">Belongs to the zinc-containing alcohol dehydrogenase family.</text>
</comment>
<dbReference type="EC" id="1.1.1.1" evidence="3"/>
<dbReference type="Pfam" id="PF00107">
    <property type="entry name" value="ADH_zinc_N"/>
    <property type="match status" value="1"/>
</dbReference>
<gene>
    <name evidence="9" type="ORF">AE618_08500</name>
</gene>
<organism evidence="9 10">
    <name type="scientific">Bosea vaviloviae</name>
    <dbReference type="NCBI Taxonomy" id="1526658"/>
    <lineage>
        <taxon>Bacteria</taxon>
        <taxon>Pseudomonadati</taxon>
        <taxon>Pseudomonadota</taxon>
        <taxon>Alphaproteobacteria</taxon>
        <taxon>Hyphomicrobiales</taxon>
        <taxon>Boseaceae</taxon>
        <taxon>Bosea</taxon>
    </lineage>
</organism>
<comment type="caution">
    <text evidence="9">The sequence shown here is derived from an EMBL/GenBank/DDBJ whole genome shotgun (WGS) entry which is preliminary data.</text>
</comment>
<dbReference type="AlphaFoldDB" id="A0A0N1F6Y4"/>
<keyword evidence="10" id="KW-1185">Reference proteome</keyword>
<dbReference type="Proteomes" id="UP000037822">
    <property type="component" value="Unassembled WGS sequence"/>
</dbReference>
<dbReference type="InterPro" id="IPR002328">
    <property type="entry name" value="ADH_Zn_CS"/>
</dbReference>
<evidence type="ECO:0000256" key="7">
    <source>
        <dbReference type="RuleBase" id="RU361277"/>
    </source>
</evidence>
<protein>
    <recommendedName>
        <fullName evidence="3">alcohol dehydrogenase</fullName>
        <ecNumber evidence="3">1.1.1.1</ecNumber>
    </recommendedName>
</protein>
<dbReference type="PROSITE" id="PS00059">
    <property type="entry name" value="ADH_ZINC"/>
    <property type="match status" value="1"/>
</dbReference>
<dbReference type="EMBL" id="LGSZ01000029">
    <property type="protein sequence ID" value="KPH81370.1"/>
    <property type="molecule type" value="Genomic_DNA"/>
</dbReference>
<evidence type="ECO:0000256" key="6">
    <source>
        <dbReference type="ARBA" id="ARBA00023002"/>
    </source>
</evidence>
<dbReference type="InterPro" id="IPR036291">
    <property type="entry name" value="NAD(P)-bd_dom_sf"/>
</dbReference>
<evidence type="ECO:0000313" key="9">
    <source>
        <dbReference type="EMBL" id="KPH81370.1"/>
    </source>
</evidence>
<dbReference type="InterPro" id="IPR013154">
    <property type="entry name" value="ADH-like_N"/>
</dbReference>
<evidence type="ECO:0000259" key="8">
    <source>
        <dbReference type="SMART" id="SM00829"/>
    </source>
</evidence>
<dbReference type="InterPro" id="IPR013149">
    <property type="entry name" value="ADH-like_C"/>
</dbReference>
<name>A0A0N1F6Y4_9HYPH</name>
<accession>A0A0N1F6Y4</accession>
<dbReference type="SUPFAM" id="SSF50129">
    <property type="entry name" value="GroES-like"/>
    <property type="match status" value="1"/>
</dbReference>
<dbReference type="PANTHER" id="PTHR42940">
    <property type="entry name" value="ALCOHOL DEHYDROGENASE 1-RELATED"/>
    <property type="match status" value="1"/>
</dbReference>
<dbReference type="GO" id="GO:0008270">
    <property type="term" value="F:zinc ion binding"/>
    <property type="evidence" value="ECO:0007669"/>
    <property type="project" value="InterPro"/>
</dbReference>
<dbReference type="InterPro" id="IPR020843">
    <property type="entry name" value="ER"/>
</dbReference>
<dbReference type="SUPFAM" id="SSF51735">
    <property type="entry name" value="NAD(P)-binding Rossmann-fold domains"/>
    <property type="match status" value="1"/>
</dbReference>
<evidence type="ECO:0000256" key="1">
    <source>
        <dbReference type="ARBA" id="ARBA00001947"/>
    </source>
</evidence>
<dbReference type="CDD" id="cd08240">
    <property type="entry name" value="6_hydroxyhexanoate_dh_like"/>
    <property type="match status" value="1"/>
</dbReference>
<dbReference type="Gene3D" id="3.90.180.10">
    <property type="entry name" value="Medium-chain alcohol dehydrogenases, catalytic domain"/>
    <property type="match status" value="1"/>
</dbReference>
<dbReference type="GO" id="GO:0004022">
    <property type="term" value="F:alcohol dehydrogenase (NAD+) activity"/>
    <property type="evidence" value="ECO:0007669"/>
    <property type="project" value="UniProtKB-EC"/>
</dbReference>
<dbReference type="RefSeq" id="WP_054208630.1">
    <property type="nucleotide sequence ID" value="NZ_LGSZ01000029.1"/>
</dbReference>
<keyword evidence="4 7" id="KW-0479">Metal-binding</keyword>
<proteinExistence type="inferred from homology"/>
<evidence type="ECO:0000256" key="5">
    <source>
        <dbReference type="ARBA" id="ARBA00022833"/>
    </source>
</evidence>
<evidence type="ECO:0000256" key="3">
    <source>
        <dbReference type="ARBA" id="ARBA00013190"/>
    </source>
</evidence>
<dbReference type="InterPro" id="IPR011032">
    <property type="entry name" value="GroES-like_sf"/>
</dbReference>
<dbReference type="OrthoDB" id="9773078at2"/>
<comment type="cofactor">
    <cofactor evidence="1 7">
        <name>Zn(2+)</name>
        <dbReference type="ChEBI" id="CHEBI:29105"/>
    </cofactor>
</comment>
<sequence>MRAWAVVENRMPLQCIAVEDPVPTGTQVVVEVSHCGVCHSDLHFWEGSYDMGGGQVMLLKDRGVTLPRAIGHEITGRVVALGPDATGVSVGESHVVYPWLGCGDCARCAVGDDNLCIRQRSLGVLAHGGFAERVVVPHPRYLVPLEGLDPAWAATFACSGITVFSAIRKVRPANPTEPILLLGAGGLGLSAIAMLKALGHEAIISADINPEARSAAAELGASHVIDSEASDAGAQIEAAAGGKVLAAIDFVNVTATAQLALNALGKAGQLVLVGVGGGQIPISLAGMVFQARTISGNNTGSPQDLRDVVALAAAGRLPRIPLQLMARDRANEALELLHANKVSGRIVLVSGDPAAVDSSEKAA</sequence>
<dbReference type="PANTHER" id="PTHR42940:SF8">
    <property type="entry name" value="VACUOLAR PROTEIN SORTING-ASSOCIATED PROTEIN 11"/>
    <property type="match status" value="1"/>
</dbReference>